<dbReference type="InterPro" id="IPR007632">
    <property type="entry name" value="Anoctamin"/>
</dbReference>
<evidence type="ECO:0000256" key="4">
    <source>
        <dbReference type="ARBA" id="ARBA00022692"/>
    </source>
</evidence>
<dbReference type="PANTHER" id="PTHR12308:SF84">
    <property type="entry name" value="ANOCTAMIN"/>
    <property type="match status" value="1"/>
</dbReference>
<keyword evidence="6 8" id="KW-0472">Membrane</keyword>
<dbReference type="InterPro" id="IPR032394">
    <property type="entry name" value="Anoct_dimer"/>
</dbReference>
<keyword evidence="11" id="KW-1185">Reference proteome</keyword>
<feature type="transmembrane region" description="Helical" evidence="8">
    <location>
        <begin position="321"/>
        <end position="339"/>
    </location>
</feature>
<feature type="transmembrane region" description="Helical" evidence="8">
    <location>
        <begin position="463"/>
        <end position="487"/>
    </location>
</feature>
<sequence length="865" mass="102243">MSNENVLMRNMDAYVPLINNREFTPSEVNFSFLIASSPKRICWNREDCFLSDGISLIDYVLVYKNDIYNLENPEQKQQFEMINNLSDDSKIKNHSKRRIFQSNLKSFGLKIEEMRSEFYDENKIIYVLISAPFHVLSRQAEILKLKMPVLNSEEIISVPLFDGLFDRLLMKLFKTSRNNDVEERLEMKLKYRSFFMEEKIECFENCNNPELFFGRSERIRLVYDLLLRTKFGFEESDRYQIGIEKMISRGIYNDAFPLHELLDRNYYTLDVVERTDRELLYEYWGLMRSFWRLQPLDLIKRYFGTKIGIYFAWLGYYTKSLFFPSIIGVIIVIIGGITLSSNVPSNEVCGNYGENIYLCPACEKYCNFQILKNNCLYTKISYIFYNYYSVLFSVIMCIWSALFLRGWKRYHSEISYKWGITDFEIEDETIRPDFRTNIKRKKINPVTKEEEPYISGYTKIFKWLCSTITLIVFICLVIGFGVGIITYKMSVAVSLYGSDNELYKNNAILIASIVTGMANLCFILVLNKIYNYVAYQLTCWECPRTQNDFDNSFTLKVFLFQFVNYYSSLFYIAFVKGKISNSGEQCDPSGCMVELVIQLGCIMIGKQFVAAIIERMLPLFWIWQRSSKKRLVKRQCDKDYLLNSVDKQYLFYEYLEMVIQFGFVTFFAAAFPLAPFFAFINNIIEIRIDAMKFIEAFRRPMPGHTKNIGVWEKILEGMSHLSVPINGCIIAFTSDFIPQLFYLYTKGSMNGFVDYSLSVYEVRKKNNFNGIETCRFKNFYNNNHEDWWKIMVLRCAFVLIFEHVVFCAKLIIVYIIPEIPTKIIYQLQRERFLDKKAVLKQHNLDIKIRKRKLYRKLENLVNNNI</sequence>
<keyword evidence="5 8" id="KW-1133">Transmembrane helix</keyword>
<comment type="subcellular location">
    <subcellularLocation>
        <location evidence="1">Cell membrane</location>
        <topology evidence="1">Multi-pass membrane protein</topology>
    </subcellularLocation>
    <subcellularLocation>
        <location evidence="8">Membrane</location>
        <topology evidence="8">Multi-pass membrane protein</topology>
    </subcellularLocation>
</comment>
<dbReference type="GO" id="GO:0005254">
    <property type="term" value="F:chloride channel activity"/>
    <property type="evidence" value="ECO:0007669"/>
    <property type="project" value="TreeGrafter"/>
</dbReference>
<dbReference type="PANTHER" id="PTHR12308">
    <property type="entry name" value="ANOCTAMIN"/>
    <property type="match status" value="1"/>
</dbReference>
<feature type="transmembrane region" description="Helical" evidence="8">
    <location>
        <begin position="553"/>
        <end position="575"/>
    </location>
</feature>
<comment type="caution">
    <text evidence="8">Lacks conserved residue(s) required for the propagation of feature annotation.</text>
</comment>
<dbReference type="InterPro" id="IPR049452">
    <property type="entry name" value="Anoctamin_TM"/>
</dbReference>
<evidence type="ECO:0000259" key="10">
    <source>
        <dbReference type="Pfam" id="PF16178"/>
    </source>
</evidence>
<keyword evidence="4 8" id="KW-0812">Transmembrane</keyword>
<evidence type="ECO:0000256" key="6">
    <source>
        <dbReference type="ARBA" id="ARBA00023136"/>
    </source>
</evidence>
<evidence type="ECO:0000256" key="1">
    <source>
        <dbReference type="ARBA" id="ARBA00004651"/>
    </source>
</evidence>
<proteinExistence type="inferred from homology"/>
<evidence type="ECO:0000256" key="8">
    <source>
        <dbReference type="RuleBase" id="RU280814"/>
    </source>
</evidence>
<feature type="domain" description="Anoctamin transmembrane" evidence="9">
    <location>
        <begin position="299"/>
        <end position="830"/>
    </location>
</feature>
<dbReference type="GO" id="GO:0046983">
    <property type="term" value="F:protein dimerization activity"/>
    <property type="evidence" value="ECO:0007669"/>
    <property type="project" value="InterPro"/>
</dbReference>
<dbReference type="GO" id="GO:0005886">
    <property type="term" value="C:plasma membrane"/>
    <property type="evidence" value="ECO:0007669"/>
    <property type="project" value="UniProtKB-SubCell"/>
</dbReference>
<feature type="transmembrane region" description="Helical" evidence="8">
    <location>
        <begin position="791"/>
        <end position="816"/>
    </location>
</feature>
<organism evidence="11 12">
    <name type="scientific">Parastrongyloides trichosuri</name>
    <name type="common">Possum-specific nematode worm</name>
    <dbReference type="NCBI Taxonomy" id="131310"/>
    <lineage>
        <taxon>Eukaryota</taxon>
        <taxon>Metazoa</taxon>
        <taxon>Ecdysozoa</taxon>
        <taxon>Nematoda</taxon>
        <taxon>Chromadorea</taxon>
        <taxon>Rhabditida</taxon>
        <taxon>Tylenchina</taxon>
        <taxon>Panagrolaimomorpha</taxon>
        <taxon>Strongyloidoidea</taxon>
        <taxon>Strongyloididae</taxon>
        <taxon>Parastrongyloides</taxon>
    </lineage>
</organism>
<evidence type="ECO:0000256" key="3">
    <source>
        <dbReference type="ARBA" id="ARBA00022475"/>
    </source>
</evidence>
<feature type="domain" description="Anoctamin dimerisation" evidence="10">
    <location>
        <begin position="49"/>
        <end position="296"/>
    </location>
</feature>
<keyword evidence="3" id="KW-1003">Cell membrane</keyword>
<evidence type="ECO:0000259" key="9">
    <source>
        <dbReference type="Pfam" id="PF04547"/>
    </source>
</evidence>
<dbReference type="Pfam" id="PF16178">
    <property type="entry name" value="Anoct_dimer"/>
    <property type="match status" value="1"/>
</dbReference>
<dbReference type="Proteomes" id="UP000038045">
    <property type="component" value="Unplaced"/>
</dbReference>
<feature type="transmembrane region" description="Helical" evidence="8">
    <location>
        <begin position="507"/>
        <end position="526"/>
    </location>
</feature>
<feature type="transmembrane region" description="Helical" evidence="8">
    <location>
        <begin position="387"/>
        <end position="407"/>
    </location>
</feature>
<evidence type="ECO:0000256" key="7">
    <source>
        <dbReference type="ARBA" id="ARBA00023180"/>
    </source>
</evidence>
<evidence type="ECO:0000313" key="12">
    <source>
        <dbReference type="WBParaSite" id="PTRK_0000800600.1"/>
    </source>
</evidence>
<feature type="transmembrane region" description="Helical" evidence="8">
    <location>
        <begin position="657"/>
        <end position="680"/>
    </location>
</feature>
<dbReference type="Pfam" id="PF04547">
    <property type="entry name" value="Anoctamin"/>
    <property type="match status" value="1"/>
</dbReference>
<keyword evidence="7" id="KW-0325">Glycoprotein</keyword>
<name>A0A0N4ZJA1_PARTI</name>
<accession>A0A0N4ZJA1</accession>
<evidence type="ECO:0000256" key="5">
    <source>
        <dbReference type="ARBA" id="ARBA00022989"/>
    </source>
</evidence>
<evidence type="ECO:0000313" key="11">
    <source>
        <dbReference type="Proteomes" id="UP000038045"/>
    </source>
</evidence>
<protein>
    <recommendedName>
        <fullName evidence="8">Anoctamin</fullName>
    </recommendedName>
</protein>
<evidence type="ECO:0000256" key="2">
    <source>
        <dbReference type="ARBA" id="ARBA00009671"/>
    </source>
</evidence>
<dbReference type="AlphaFoldDB" id="A0A0N4ZJA1"/>
<comment type="similarity">
    <text evidence="2 8">Belongs to the anoctamin family.</text>
</comment>
<dbReference type="WBParaSite" id="PTRK_0000800600.1">
    <property type="protein sequence ID" value="PTRK_0000800600.1"/>
    <property type="gene ID" value="PTRK_0000800600"/>
</dbReference>
<reference evidence="12" key="1">
    <citation type="submission" date="2017-02" db="UniProtKB">
        <authorList>
            <consortium name="WormBaseParasite"/>
        </authorList>
    </citation>
    <scope>IDENTIFICATION</scope>
</reference>